<feature type="region of interest" description="Disordered" evidence="1">
    <location>
        <begin position="14"/>
        <end position="52"/>
    </location>
</feature>
<evidence type="ECO:0000313" key="2">
    <source>
        <dbReference type="EMBL" id="XAU15183.1"/>
    </source>
</evidence>
<organism evidence="2 3">
    <name type="scientific">Sulfurimonas diazotrophicus</name>
    <dbReference type="NCBI Taxonomy" id="3131939"/>
    <lineage>
        <taxon>Bacteria</taxon>
        <taxon>Pseudomonadati</taxon>
        <taxon>Campylobacterota</taxon>
        <taxon>Epsilonproteobacteria</taxon>
        <taxon>Campylobacterales</taxon>
        <taxon>Sulfurimonadaceae</taxon>
        <taxon>Sulfurimonas</taxon>
    </lineage>
</organism>
<dbReference type="Proteomes" id="UP001447842">
    <property type="component" value="Chromosome"/>
</dbReference>
<evidence type="ECO:0000256" key="1">
    <source>
        <dbReference type="SAM" id="MobiDB-lite"/>
    </source>
</evidence>
<sequence length="184" mass="18673">MAVSMLIGGCAASKNAEPAPAPAAKQQPVAEAAAPAAAKAEAAAPAPKAAPAPVAKAKPAAAKNAAAEDKPCDLYNVEVSMDDTSLDVGKNVSLYVHVKANGFPLTGHEAHGVTVTFSGLDFAANPPAVECLRVHPNGSDIIYNVTAANAGTYDVVANVAFYPTRHCEASRVTKQSNALTVNVK</sequence>
<name>A0ABZ3H9M3_9BACT</name>
<accession>A0ABZ3H9M3</accession>
<proteinExistence type="predicted"/>
<gene>
    <name evidence="2" type="ORF">WCY31_00420</name>
</gene>
<reference evidence="2 3" key="1">
    <citation type="submission" date="2024-03" db="EMBL/GenBank/DDBJ databases">
        <title>Sulfurimonas sp. HSL3-1.</title>
        <authorList>
            <person name="Wang S."/>
        </authorList>
    </citation>
    <scope>NUCLEOTIDE SEQUENCE [LARGE SCALE GENOMIC DNA]</scope>
    <source>
        <strain evidence="2 3">HSL3-1</strain>
    </source>
</reference>
<protein>
    <submittedName>
        <fullName evidence="2">Uncharacterized protein</fullName>
    </submittedName>
</protein>
<keyword evidence="3" id="KW-1185">Reference proteome</keyword>
<dbReference type="RefSeq" id="WP_345972757.1">
    <property type="nucleotide sequence ID" value="NZ_CP147920.1"/>
</dbReference>
<dbReference type="EMBL" id="CP147920">
    <property type="protein sequence ID" value="XAU15183.1"/>
    <property type="molecule type" value="Genomic_DNA"/>
</dbReference>
<evidence type="ECO:0000313" key="3">
    <source>
        <dbReference type="Proteomes" id="UP001447842"/>
    </source>
</evidence>